<dbReference type="AlphaFoldDB" id="A0A284VNZ0"/>
<keyword evidence="3" id="KW-0808">Transferase</keyword>
<organism evidence="3 4">
    <name type="scientific">Candidatus Methanoperedens nitratireducens</name>
    <dbReference type="NCBI Taxonomy" id="1392998"/>
    <lineage>
        <taxon>Archaea</taxon>
        <taxon>Methanobacteriati</taxon>
        <taxon>Methanobacteriota</taxon>
        <taxon>Stenosarchaea group</taxon>
        <taxon>Methanomicrobia</taxon>
        <taxon>Methanosarcinales</taxon>
        <taxon>ANME-2 cluster</taxon>
        <taxon>Candidatus Methanoperedentaceae</taxon>
        <taxon>Candidatus Methanoperedens</taxon>
    </lineage>
</organism>
<sequence>MDIIVLTTYNRDHVEPEYNVKILRTIPNLLESYVPDNAAYKVLRYLILPATTFISTFFICLRYRPKLMHVHSSTSITSGACLFSLLFRIPVFVDVQDMFPGEFPLNRIIKIGCMPRYIALGKKVEKMLVSINIPNKNILTLPIARLPIERKIMETSKRKMNDREINILFVGELTKIKGIDILLESFKIASNQSINLFLKIIGDGPLHAYCKEFICNNNLNIKLLGRLNHDKTMEEISISDIIVLPSRTESFGRVILEAFEFEKPVIATDVGGIPELLKNGENGVLVNPCDPKGLADAMLKLGKDNILREKLGKSGKQSLEGMLSFEDLAKKL</sequence>
<dbReference type="Proteomes" id="UP000218615">
    <property type="component" value="Unassembled WGS sequence"/>
</dbReference>
<proteinExistence type="predicted"/>
<protein>
    <submittedName>
        <fullName evidence="3">Putative Glycosyltransferase</fullName>
    </submittedName>
</protein>
<keyword evidence="1" id="KW-1133">Transmembrane helix</keyword>
<gene>
    <name evidence="3" type="ORF">MNV_210030</name>
</gene>
<evidence type="ECO:0000256" key="1">
    <source>
        <dbReference type="SAM" id="Phobius"/>
    </source>
</evidence>
<dbReference type="InterPro" id="IPR001296">
    <property type="entry name" value="Glyco_trans_1"/>
</dbReference>
<dbReference type="PANTHER" id="PTHR12526:SF634">
    <property type="entry name" value="BLL3361 PROTEIN"/>
    <property type="match status" value="1"/>
</dbReference>
<keyword evidence="1" id="KW-0472">Membrane</keyword>
<accession>A0A284VNZ0</accession>
<name>A0A284VNZ0_9EURY</name>
<evidence type="ECO:0000313" key="4">
    <source>
        <dbReference type="Proteomes" id="UP000218615"/>
    </source>
</evidence>
<feature type="domain" description="Glycosyl transferase family 1" evidence="2">
    <location>
        <begin position="158"/>
        <end position="317"/>
    </location>
</feature>
<dbReference type="EMBL" id="FZMP01000124">
    <property type="protein sequence ID" value="SNQ60923.1"/>
    <property type="molecule type" value="Genomic_DNA"/>
</dbReference>
<keyword evidence="1" id="KW-0812">Transmembrane</keyword>
<evidence type="ECO:0000259" key="2">
    <source>
        <dbReference type="Pfam" id="PF00534"/>
    </source>
</evidence>
<dbReference type="GO" id="GO:0016757">
    <property type="term" value="F:glycosyltransferase activity"/>
    <property type="evidence" value="ECO:0007669"/>
    <property type="project" value="InterPro"/>
</dbReference>
<feature type="transmembrane region" description="Helical" evidence="1">
    <location>
        <begin position="42"/>
        <end position="61"/>
    </location>
</feature>
<dbReference type="SUPFAM" id="SSF53756">
    <property type="entry name" value="UDP-Glycosyltransferase/glycogen phosphorylase"/>
    <property type="match status" value="1"/>
</dbReference>
<dbReference type="Gene3D" id="3.40.50.2000">
    <property type="entry name" value="Glycogen Phosphorylase B"/>
    <property type="match status" value="2"/>
</dbReference>
<reference evidence="4" key="1">
    <citation type="submission" date="2017-06" db="EMBL/GenBank/DDBJ databases">
        <authorList>
            <person name="Cremers G."/>
        </authorList>
    </citation>
    <scope>NUCLEOTIDE SEQUENCE [LARGE SCALE GENOMIC DNA]</scope>
</reference>
<dbReference type="Pfam" id="PF00534">
    <property type="entry name" value="Glycos_transf_1"/>
    <property type="match status" value="1"/>
</dbReference>
<evidence type="ECO:0000313" key="3">
    <source>
        <dbReference type="EMBL" id="SNQ60923.1"/>
    </source>
</evidence>
<dbReference type="CDD" id="cd03801">
    <property type="entry name" value="GT4_PimA-like"/>
    <property type="match status" value="1"/>
</dbReference>
<dbReference type="PANTHER" id="PTHR12526">
    <property type="entry name" value="GLYCOSYLTRANSFERASE"/>
    <property type="match status" value="1"/>
</dbReference>
<keyword evidence="4" id="KW-1185">Reference proteome</keyword>